<evidence type="ECO:0000256" key="4">
    <source>
        <dbReference type="SAM" id="MobiDB-lite"/>
    </source>
</evidence>
<dbReference type="EMBL" id="KZ155839">
    <property type="protein sequence ID" value="OUS42285.1"/>
    <property type="molecule type" value="Genomic_DNA"/>
</dbReference>
<comment type="subcellular location">
    <subcellularLocation>
        <location evidence="1">Golgi apparatus membrane</location>
        <topology evidence="1">Single-pass type II membrane protein</topology>
    </subcellularLocation>
</comment>
<dbReference type="Proteomes" id="UP000195557">
    <property type="component" value="Unassembled WGS sequence"/>
</dbReference>
<feature type="compositionally biased region" description="Low complexity" evidence="4">
    <location>
        <begin position="1"/>
        <end position="14"/>
    </location>
</feature>
<dbReference type="PANTHER" id="PTHR11062">
    <property type="entry name" value="EXOSTOSIN HEPARAN SULFATE GLYCOSYLTRANSFERASE -RELATED"/>
    <property type="match status" value="1"/>
</dbReference>
<keyword evidence="3" id="KW-0333">Golgi apparatus</keyword>
<evidence type="ECO:0000256" key="1">
    <source>
        <dbReference type="ARBA" id="ARBA00004323"/>
    </source>
</evidence>
<evidence type="ECO:0000259" key="5">
    <source>
        <dbReference type="PROSITE" id="PS00022"/>
    </source>
</evidence>
<dbReference type="eggNOG" id="ENOG502SV4W">
    <property type="taxonomic scope" value="Eukaryota"/>
</dbReference>
<dbReference type="AlphaFoldDB" id="A0A1Y5I5C4"/>
<proteinExistence type="inferred from homology"/>
<dbReference type="PANTHER" id="PTHR11062:SF281">
    <property type="entry name" value="EXOSTOSIN-LIKE 2"/>
    <property type="match status" value="1"/>
</dbReference>
<dbReference type="InterPro" id="IPR004263">
    <property type="entry name" value="Exostosin"/>
</dbReference>
<evidence type="ECO:0000313" key="6">
    <source>
        <dbReference type="EMBL" id="OUS42285.1"/>
    </source>
</evidence>
<evidence type="ECO:0000256" key="3">
    <source>
        <dbReference type="ARBA" id="ARBA00023034"/>
    </source>
</evidence>
<comment type="similarity">
    <text evidence="2">Belongs to the glycosyltransferase 47 family.</text>
</comment>
<dbReference type="InterPro" id="IPR000742">
    <property type="entry name" value="EGF"/>
</dbReference>
<feature type="region of interest" description="Disordered" evidence="4">
    <location>
        <begin position="1"/>
        <end position="31"/>
    </location>
</feature>
<dbReference type="InterPro" id="IPR040911">
    <property type="entry name" value="Exostosin_GT47"/>
</dbReference>
<organism evidence="6">
    <name type="scientific">Ostreococcus tauri</name>
    <name type="common">Marine green alga</name>
    <dbReference type="NCBI Taxonomy" id="70448"/>
    <lineage>
        <taxon>Eukaryota</taxon>
        <taxon>Viridiplantae</taxon>
        <taxon>Chlorophyta</taxon>
        <taxon>Mamiellophyceae</taxon>
        <taxon>Mamiellales</taxon>
        <taxon>Bathycoccaceae</taxon>
        <taxon>Ostreococcus</taxon>
    </lineage>
</organism>
<name>A0A1Y5I5C4_OSTTA</name>
<feature type="domain" description="EGF-like" evidence="5">
    <location>
        <begin position="189"/>
        <end position="200"/>
    </location>
</feature>
<protein>
    <submittedName>
        <fullName evidence="6">Exostosin family protein</fullName>
    </submittedName>
</protein>
<gene>
    <name evidence="6" type="ORF">BE221DRAFT_63584</name>
</gene>
<dbReference type="GO" id="GO:0016757">
    <property type="term" value="F:glycosyltransferase activity"/>
    <property type="evidence" value="ECO:0007669"/>
    <property type="project" value="InterPro"/>
</dbReference>
<evidence type="ECO:0000256" key="2">
    <source>
        <dbReference type="ARBA" id="ARBA00010271"/>
    </source>
</evidence>
<accession>A0A1Y5I5C4</accession>
<dbReference type="PROSITE" id="PS00022">
    <property type="entry name" value="EGF_1"/>
    <property type="match status" value="1"/>
</dbReference>
<dbReference type="Pfam" id="PF03016">
    <property type="entry name" value="Exostosin_GT47"/>
    <property type="match status" value="1"/>
</dbReference>
<dbReference type="GO" id="GO:0000139">
    <property type="term" value="C:Golgi membrane"/>
    <property type="evidence" value="ECO:0007669"/>
    <property type="project" value="UniProtKB-SubCell"/>
</dbReference>
<sequence>MTVRAAAGRVAYGARGEDRRRAATRGTTPRRAAAAAATTTGASLGACAHGYRSASDPELGCVCGHGYTGERCEIDSIPSCDRSETLTCAYVFSNWGDVFNYQSCACVSECEKVLKREHNLTDDEWWRVSRERPENARVCVDSRGRKVDMFTREVVADPSAIKDKNMGLHHHNVCTHNCFGRGACKDRVCYCEPGRFGLLCQFDAEDVLPDTIQASMGTKLDGKREMRIEYYDGLSSHARVPLFTKAYYLDIEKEHLGEDDLHEQSHIEASMYATAVHVAETIVEDRWKRTLLTPRSGTHRFIPFFPANIGTNVGSVEFYLPNVVRQLPNNDGDDDPWYIFVSMQDRGFCSIDGLRGMLPPRSIVLHSFGWQRFPGAQDTKATARCHQPDFDVVIPARRHPNQAPFDEKDFDPSSKNGPMLFFNGGVRKKADQCSGERLLQNRLSCMDEYSQGVRMYVVDTFQNVSGFSINEPHGGDSWSRETMKTAKYCLVAGGHGFDMRLVDGIARGCVPLLTAIQMSYPYDNVLDYSKFALNIGDRWGETSDKLQDLPNTLEKAYAKGDHGDMVRRLRYVHEVYIMEDELTDEAYRQAHPNNVTDAGLATALASIAMVTNVVLPPYFRTTLCHLAYDFLDGRGHEIFKKDALDSFHCSQAERRAV</sequence>
<reference evidence="6" key="1">
    <citation type="submission" date="2017-04" db="EMBL/GenBank/DDBJ databases">
        <title>Population genomics of picophytoplankton unveils novel chromosome hypervariability.</title>
        <authorList>
            <consortium name="DOE Joint Genome Institute"/>
            <person name="Blanc-Mathieu R."/>
            <person name="Krasovec M."/>
            <person name="Hebrard M."/>
            <person name="Yau S."/>
            <person name="Desgranges E."/>
            <person name="Martin J."/>
            <person name="Schackwitz W."/>
            <person name="Kuo A."/>
            <person name="Salin G."/>
            <person name="Donnadieu C."/>
            <person name="Desdevises Y."/>
            <person name="Sanchez-Ferandin S."/>
            <person name="Moreau H."/>
            <person name="Rivals E."/>
            <person name="Grigoriev I.V."/>
            <person name="Grimsley N."/>
            <person name="Eyre-Walker A."/>
            <person name="Piganeau G."/>
        </authorList>
    </citation>
    <scope>NUCLEOTIDE SEQUENCE [LARGE SCALE GENOMIC DNA]</scope>
    <source>
        <strain evidence="6">RCC 1115</strain>
    </source>
</reference>